<keyword evidence="3" id="KW-1185">Reference proteome</keyword>
<proteinExistence type="predicted"/>
<evidence type="ECO:0000313" key="2">
    <source>
        <dbReference type="EMBL" id="GAA2883631.1"/>
    </source>
</evidence>
<keyword evidence="1" id="KW-0472">Membrane</keyword>
<gene>
    <name evidence="2" type="ORF">GCM10010517_46890</name>
</gene>
<dbReference type="EMBL" id="BAAAVI010000035">
    <property type="protein sequence ID" value="GAA2883631.1"/>
    <property type="molecule type" value="Genomic_DNA"/>
</dbReference>
<evidence type="ECO:0000313" key="3">
    <source>
        <dbReference type="Proteomes" id="UP001500831"/>
    </source>
</evidence>
<sequence length="83" mass="8639">MNSSDGRILLLVVIGTALFAVGRRFQRAADTWAGWGKAVKAAAEAAEKIPGARSAAWAAVRGMIVVGVGGLILFAVIANVIRY</sequence>
<organism evidence="2 3">
    <name type="scientific">Streptosporangium fragile</name>
    <dbReference type="NCBI Taxonomy" id="46186"/>
    <lineage>
        <taxon>Bacteria</taxon>
        <taxon>Bacillati</taxon>
        <taxon>Actinomycetota</taxon>
        <taxon>Actinomycetes</taxon>
        <taxon>Streptosporangiales</taxon>
        <taxon>Streptosporangiaceae</taxon>
        <taxon>Streptosporangium</taxon>
    </lineage>
</organism>
<keyword evidence="1" id="KW-1133">Transmembrane helix</keyword>
<protein>
    <submittedName>
        <fullName evidence="2">Uncharacterized protein</fullName>
    </submittedName>
</protein>
<reference evidence="3" key="1">
    <citation type="journal article" date="2019" name="Int. J. Syst. Evol. Microbiol.">
        <title>The Global Catalogue of Microorganisms (GCM) 10K type strain sequencing project: providing services to taxonomists for standard genome sequencing and annotation.</title>
        <authorList>
            <consortium name="The Broad Institute Genomics Platform"/>
            <consortium name="The Broad Institute Genome Sequencing Center for Infectious Disease"/>
            <person name="Wu L."/>
            <person name="Ma J."/>
        </authorList>
    </citation>
    <scope>NUCLEOTIDE SEQUENCE [LARGE SCALE GENOMIC DNA]</scope>
    <source>
        <strain evidence="3">JCM 6242</strain>
    </source>
</reference>
<dbReference type="Proteomes" id="UP001500831">
    <property type="component" value="Unassembled WGS sequence"/>
</dbReference>
<dbReference type="RefSeq" id="WP_344975392.1">
    <property type="nucleotide sequence ID" value="NZ_BAAAVI010000035.1"/>
</dbReference>
<comment type="caution">
    <text evidence="2">The sequence shown here is derived from an EMBL/GenBank/DDBJ whole genome shotgun (WGS) entry which is preliminary data.</text>
</comment>
<feature type="transmembrane region" description="Helical" evidence="1">
    <location>
        <begin position="58"/>
        <end position="81"/>
    </location>
</feature>
<name>A0ABP6IHC3_9ACTN</name>
<evidence type="ECO:0000256" key="1">
    <source>
        <dbReference type="SAM" id="Phobius"/>
    </source>
</evidence>
<keyword evidence="1" id="KW-0812">Transmembrane</keyword>
<accession>A0ABP6IHC3</accession>